<organism evidence="1 2">
    <name type="scientific">Qingshengfaniella alkalisoli</name>
    <dbReference type="NCBI Taxonomy" id="2599296"/>
    <lineage>
        <taxon>Bacteria</taxon>
        <taxon>Pseudomonadati</taxon>
        <taxon>Pseudomonadota</taxon>
        <taxon>Alphaproteobacteria</taxon>
        <taxon>Rhodobacterales</taxon>
        <taxon>Paracoccaceae</taxon>
        <taxon>Qingshengfaniella</taxon>
    </lineage>
</organism>
<reference evidence="1 2" key="1">
    <citation type="submission" date="2019-07" db="EMBL/GenBank/DDBJ databases">
        <title>Litoreibacter alkalisoli sp. nov., isolated from saline-alkaline soil.</title>
        <authorList>
            <person name="Wang S."/>
            <person name="Xu L."/>
            <person name="Xing Y.-T."/>
            <person name="Sun J.-Q."/>
        </authorList>
    </citation>
    <scope>NUCLEOTIDE SEQUENCE [LARGE SCALE GENOMIC DNA]</scope>
    <source>
        <strain evidence="1 2">LN3S51</strain>
        <plasmid evidence="1 2">unnamed1</plasmid>
    </source>
</reference>
<dbReference type="AlphaFoldDB" id="A0A5B8J7F3"/>
<evidence type="ECO:0000313" key="2">
    <source>
        <dbReference type="Proteomes" id="UP000318483"/>
    </source>
</evidence>
<dbReference type="Proteomes" id="UP000318483">
    <property type="component" value="Plasmid unnamed1"/>
</dbReference>
<dbReference type="GO" id="GO:0015774">
    <property type="term" value="P:polysaccharide transport"/>
    <property type="evidence" value="ECO:0007669"/>
    <property type="project" value="InterPro"/>
</dbReference>
<dbReference type="GO" id="GO:0000271">
    <property type="term" value="P:polysaccharide biosynthetic process"/>
    <property type="evidence" value="ECO:0007669"/>
    <property type="project" value="InterPro"/>
</dbReference>
<evidence type="ECO:0000313" key="1">
    <source>
        <dbReference type="EMBL" id="QDY70407.1"/>
    </source>
</evidence>
<dbReference type="RefSeq" id="WP_146365825.1">
    <property type="nucleotide sequence ID" value="NZ_CP042262.1"/>
</dbReference>
<dbReference type="Pfam" id="PF05159">
    <property type="entry name" value="Capsule_synth"/>
    <property type="match status" value="1"/>
</dbReference>
<name>A0A5B8J7F3_9RHOB</name>
<protein>
    <recommendedName>
        <fullName evidence="3">Capsule polysaccharide biosynthesis protein</fullName>
    </recommendedName>
</protein>
<keyword evidence="1" id="KW-0614">Plasmid</keyword>
<proteinExistence type="predicted"/>
<keyword evidence="2" id="KW-1185">Reference proteome</keyword>
<dbReference type="OrthoDB" id="543755at2"/>
<dbReference type="KEGG" id="lit:FPZ52_11835"/>
<sequence>MLREPINPYSLFDEVDTVYVGTSQVGLEALMAGKKVMTFGAPFYGGWGLTDDRQPIPHRHRQRSLAEIFHYFYVWYTIYHVPGCAVPSRIEDALDFIEANRPG</sequence>
<gene>
    <name evidence="1" type="ORF">FPZ52_11835</name>
</gene>
<accession>A0A5B8J7F3</accession>
<geneLocation type="plasmid" evidence="1 2">
    <name>unnamed1</name>
</geneLocation>
<evidence type="ECO:0008006" key="3">
    <source>
        <dbReference type="Google" id="ProtNLM"/>
    </source>
</evidence>
<dbReference type="EMBL" id="CP042262">
    <property type="protein sequence ID" value="QDY70407.1"/>
    <property type="molecule type" value="Genomic_DNA"/>
</dbReference>
<dbReference type="InterPro" id="IPR007833">
    <property type="entry name" value="Capsule_polysaccharide_synth"/>
</dbReference>